<dbReference type="AlphaFoldDB" id="A0A7J6VBY7"/>
<evidence type="ECO:0000313" key="1">
    <source>
        <dbReference type="EMBL" id="KAF5181882.1"/>
    </source>
</evidence>
<dbReference type="EMBL" id="JABWDY010035608">
    <property type="protein sequence ID" value="KAF5181882.1"/>
    <property type="molecule type" value="Genomic_DNA"/>
</dbReference>
<sequence length="99" mass="11043">SLMYQLCKGVAFGHGHGVLHMYSSSFTSNKVKLITRRYSSGGDRYGHNWVGGNRDAHYWLVLACIGAPKSVILDLYYKSVGRKCIVLILYDSIHCTSLS</sequence>
<organism evidence="1 2">
    <name type="scientific">Thalictrum thalictroides</name>
    <name type="common">Rue-anemone</name>
    <name type="synonym">Anemone thalictroides</name>
    <dbReference type="NCBI Taxonomy" id="46969"/>
    <lineage>
        <taxon>Eukaryota</taxon>
        <taxon>Viridiplantae</taxon>
        <taxon>Streptophyta</taxon>
        <taxon>Embryophyta</taxon>
        <taxon>Tracheophyta</taxon>
        <taxon>Spermatophyta</taxon>
        <taxon>Magnoliopsida</taxon>
        <taxon>Ranunculales</taxon>
        <taxon>Ranunculaceae</taxon>
        <taxon>Thalictroideae</taxon>
        <taxon>Thalictrum</taxon>
    </lineage>
</organism>
<accession>A0A7J6VBY7</accession>
<evidence type="ECO:0000313" key="2">
    <source>
        <dbReference type="Proteomes" id="UP000554482"/>
    </source>
</evidence>
<dbReference type="Proteomes" id="UP000554482">
    <property type="component" value="Unassembled WGS sequence"/>
</dbReference>
<reference evidence="1 2" key="1">
    <citation type="submission" date="2020-06" db="EMBL/GenBank/DDBJ databases">
        <title>Transcriptomic and genomic resources for Thalictrum thalictroides and T. hernandezii: Facilitating candidate gene discovery in an emerging model plant lineage.</title>
        <authorList>
            <person name="Arias T."/>
            <person name="Riano-Pachon D.M."/>
            <person name="Di Stilio V.S."/>
        </authorList>
    </citation>
    <scope>NUCLEOTIDE SEQUENCE [LARGE SCALE GENOMIC DNA]</scope>
    <source>
        <strain evidence="2">cv. WT478/WT964</strain>
        <tissue evidence="1">Leaves</tissue>
    </source>
</reference>
<proteinExistence type="predicted"/>
<feature type="non-terminal residue" evidence="1">
    <location>
        <position position="1"/>
    </location>
</feature>
<dbReference type="OrthoDB" id="6039950at2759"/>
<gene>
    <name evidence="1" type="ORF">FRX31_028531</name>
</gene>
<comment type="caution">
    <text evidence="1">The sequence shown here is derived from an EMBL/GenBank/DDBJ whole genome shotgun (WGS) entry which is preliminary data.</text>
</comment>
<keyword evidence="2" id="KW-1185">Reference proteome</keyword>
<protein>
    <submittedName>
        <fullName evidence="1">Uncharacterized protein</fullName>
    </submittedName>
</protein>
<name>A0A7J6VBY7_THATH</name>